<evidence type="ECO:0000313" key="1">
    <source>
        <dbReference type="EMBL" id="QJX81030.1"/>
    </source>
</evidence>
<evidence type="ECO:0000313" key="2">
    <source>
        <dbReference type="Proteomes" id="UP000501076"/>
    </source>
</evidence>
<keyword evidence="1" id="KW-0614">Plasmid</keyword>
<name>A0A6M6E2I4_PRIMG</name>
<dbReference type="Proteomes" id="UP000501076">
    <property type="component" value="Plasmid pFDU301A"/>
</dbReference>
<protein>
    <submittedName>
        <fullName evidence="1">Uncharacterized protein</fullName>
    </submittedName>
</protein>
<organism evidence="1 2">
    <name type="scientific">Priestia megaterium</name>
    <name type="common">Bacillus megaterium</name>
    <dbReference type="NCBI Taxonomy" id="1404"/>
    <lineage>
        <taxon>Bacteria</taxon>
        <taxon>Bacillati</taxon>
        <taxon>Bacillota</taxon>
        <taxon>Bacilli</taxon>
        <taxon>Bacillales</taxon>
        <taxon>Bacillaceae</taxon>
        <taxon>Priestia</taxon>
    </lineage>
</organism>
<accession>A0A6M6E2I4</accession>
<dbReference type="EMBL" id="CP045273">
    <property type="protein sequence ID" value="QJX81030.1"/>
    <property type="molecule type" value="Genomic_DNA"/>
</dbReference>
<proteinExistence type="predicted"/>
<sequence>MEVVLVGISREDIAEIIPDALFADGFDEALIGYVQRAGMMVALYDARKCIEVLMINDNMSEEDALEYFHYNVLGAWVGEYTPVFAFLEDYL</sequence>
<reference evidence="1 2" key="1">
    <citation type="submission" date="2019-10" db="EMBL/GenBank/DDBJ databases">
        <title>Complete genome sequences for adaption low water activity.</title>
        <authorList>
            <person name="Zhao L."/>
            <person name="Zhong J."/>
        </authorList>
    </citation>
    <scope>NUCLEOTIDE SEQUENCE [LARGE SCALE GENOMIC DNA]</scope>
    <source>
        <strain evidence="1 2">FDU301</strain>
        <plasmid evidence="2">pfdu301a</plasmid>
    </source>
</reference>
<gene>
    <name evidence="1" type="ORF">FDZ14_33155</name>
</gene>
<geneLocation type="plasmid" evidence="2">
    <name>pfdu301a</name>
</geneLocation>
<dbReference type="AlphaFoldDB" id="A0A6M6E2I4"/>